<dbReference type="InterPro" id="IPR002625">
    <property type="entry name" value="Smr_dom"/>
</dbReference>
<dbReference type="Proteomes" id="UP000271974">
    <property type="component" value="Unassembled WGS sequence"/>
</dbReference>
<dbReference type="PROSITE" id="PS50828">
    <property type="entry name" value="SMR"/>
    <property type="match status" value="1"/>
</dbReference>
<dbReference type="InterPro" id="IPR036063">
    <property type="entry name" value="Smr_dom_sf"/>
</dbReference>
<dbReference type="SUPFAM" id="SSF160443">
    <property type="entry name" value="SMR domain-like"/>
    <property type="match status" value="1"/>
</dbReference>
<name>A0A3S1B0D1_ELYCH</name>
<evidence type="ECO:0000259" key="1">
    <source>
        <dbReference type="PROSITE" id="PS50828"/>
    </source>
</evidence>
<dbReference type="Gene3D" id="3.30.1370.110">
    <property type="match status" value="1"/>
</dbReference>
<proteinExistence type="predicted"/>
<reference evidence="2 3" key="1">
    <citation type="submission" date="2019-01" db="EMBL/GenBank/DDBJ databases">
        <title>A draft genome assembly of the solar-powered sea slug Elysia chlorotica.</title>
        <authorList>
            <person name="Cai H."/>
            <person name="Li Q."/>
            <person name="Fang X."/>
            <person name="Li J."/>
            <person name="Curtis N.E."/>
            <person name="Altenburger A."/>
            <person name="Shibata T."/>
            <person name="Feng M."/>
            <person name="Maeda T."/>
            <person name="Schwartz J.A."/>
            <person name="Shigenobu S."/>
            <person name="Lundholm N."/>
            <person name="Nishiyama T."/>
            <person name="Yang H."/>
            <person name="Hasebe M."/>
            <person name="Li S."/>
            <person name="Pierce S.K."/>
            <person name="Wang J."/>
        </authorList>
    </citation>
    <scope>NUCLEOTIDE SEQUENCE [LARGE SCALE GENOMIC DNA]</scope>
    <source>
        <strain evidence="2">EC2010</strain>
        <tissue evidence="2">Whole organism of an adult</tissue>
    </source>
</reference>
<comment type="caution">
    <text evidence="2">The sequence shown here is derived from an EMBL/GenBank/DDBJ whole genome shotgun (WGS) entry which is preliminary data.</text>
</comment>
<dbReference type="EMBL" id="RQTK01001162">
    <property type="protein sequence ID" value="RUS71769.1"/>
    <property type="molecule type" value="Genomic_DNA"/>
</dbReference>
<accession>A0A3S1B0D1</accession>
<dbReference type="OrthoDB" id="6127586at2759"/>
<organism evidence="2 3">
    <name type="scientific">Elysia chlorotica</name>
    <name type="common">Eastern emerald elysia</name>
    <name type="synonym">Sea slug</name>
    <dbReference type="NCBI Taxonomy" id="188477"/>
    <lineage>
        <taxon>Eukaryota</taxon>
        <taxon>Metazoa</taxon>
        <taxon>Spiralia</taxon>
        <taxon>Lophotrochozoa</taxon>
        <taxon>Mollusca</taxon>
        <taxon>Gastropoda</taxon>
        <taxon>Heterobranchia</taxon>
        <taxon>Euthyneura</taxon>
        <taxon>Panpulmonata</taxon>
        <taxon>Sacoglossa</taxon>
        <taxon>Placobranchoidea</taxon>
        <taxon>Plakobranchidae</taxon>
        <taxon>Elysia</taxon>
    </lineage>
</organism>
<gene>
    <name evidence="2" type="ORF">EGW08_020473</name>
</gene>
<evidence type="ECO:0000313" key="2">
    <source>
        <dbReference type="EMBL" id="RUS71769.1"/>
    </source>
</evidence>
<keyword evidence="3" id="KW-1185">Reference proteome</keyword>
<feature type="domain" description="Smr" evidence="1">
    <location>
        <begin position="73"/>
        <end position="160"/>
    </location>
</feature>
<dbReference type="Pfam" id="PF01713">
    <property type="entry name" value="Smr"/>
    <property type="match status" value="1"/>
</dbReference>
<protein>
    <recommendedName>
        <fullName evidence="1">Smr domain-containing protein</fullName>
    </recommendedName>
</protein>
<dbReference type="AlphaFoldDB" id="A0A3S1B0D1"/>
<sequence>MVSLLGLLLLGIVLLLNRTLGCALILGYSAVTIALFVLAKVTGAPLQDTEQRRAPDKLFLNGYLPMSSTAESLDLHGHTVTGAMKVTHEYLSQREDEYRHNRSQHLRHATIITGPGTKYRSGEHEPANLIRPTVINFLKINKYRYESSSETPGILRVDLESHAL</sequence>
<evidence type="ECO:0000313" key="3">
    <source>
        <dbReference type="Proteomes" id="UP000271974"/>
    </source>
</evidence>